<accession>A0A290QCT3</accession>
<dbReference type="KEGG" id="lrn:CMV25_10020"/>
<dbReference type="PANTHER" id="PTHR36433">
    <property type="entry name" value="HYPOTHETICAL CYTOSOLIC PROTEIN"/>
    <property type="match status" value="1"/>
</dbReference>
<dbReference type="NCBIfam" id="TIGR01655">
    <property type="entry name" value="yxeA_fam"/>
    <property type="match status" value="1"/>
</dbReference>
<name>A0A290QCT3_9LACT</name>
<protein>
    <submittedName>
        <fullName evidence="1">YxeA family protein</fullName>
    </submittedName>
</protein>
<sequence length="115" mass="12940">MKKLLSVLAVLAVIGVGLYMVYQKSYGGDTYYVKITQDGRTTADTDSSGHIYTTYNYELPAVNKKLDKKTVKFTADHNLRKDAYLALTVHKTKGVTSYKEVKKSEIKANILKEIK</sequence>
<dbReference type="SUPFAM" id="SSF159121">
    <property type="entry name" value="BC4932-like"/>
    <property type="match status" value="1"/>
</dbReference>
<evidence type="ECO:0000313" key="1">
    <source>
        <dbReference type="EMBL" id="QIW58351.1"/>
    </source>
</evidence>
<reference evidence="1 2" key="1">
    <citation type="submission" date="2019-12" db="EMBL/GenBank/DDBJ databases">
        <title>Whole genome sequences of Lactococcus raffinolactis strains isolated from sewage.</title>
        <authorList>
            <person name="Ybazeta G."/>
            <person name="Ross M."/>
            <person name="Brabant-Kirwan D."/>
            <person name="Saleh M."/>
            <person name="Dillon J.A."/>
            <person name="Splinter K."/>
            <person name="Nokhbeh R."/>
        </authorList>
    </citation>
    <scope>NUCLEOTIDE SEQUENCE [LARGE SCALE GENOMIC DNA]</scope>
    <source>
        <strain evidence="1 2">Lr_19_14</strain>
    </source>
</reference>
<dbReference type="PANTHER" id="PTHR36433:SF2">
    <property type="entry name" value="YXEA FAMILY PROTEIN"/>
    <property type="match status" value="1"/>
</dbReference>
<dbReference type="InterPro" id="IPR036166">
    <property type="entry name" value="YxeA-like_sf"/>
</dbReference>
<dbReference type="AlphaFoldDB" id="A0A290QCT3"/>
<gene>
    <name evidence="1" type="ORF">GU334_05285</name>
</gene>
<keyword evidence="2" id="KW-1185">Reference proteome</keyword>
<dbReference type="Gene3D" id="2.40.50.480">
    <property type="match status" value="1"/>
</dbReference>
<dbReference type="EMBL" id="CP047628">
    <property type="protein sequence ID" value="QIW58351.1"/>
    <property type="molecule type" value="Genomic_DNA"/>
</dbReference>
<proteinExistence type="predicted"/>
<organism evidence="1 2">
    <name type="scientific">Pseudolactococcus raffinolactis</name>
    <dbReference type="NCBI Taxonomy" id="1366"/>
    <lineage>
        <taxon>Bacteria</taxon>
        <taxon>Bacillati</taxon>
        <taxon>Bacillota</taxon>
        <taxon>Bacilli</taxon>
        <taxon>Lactobacillales</taxon>
        <taxon>Streptococcaceae</taxon>
        <taxon>Pseudolactococcus</taxon>
    </lineage>
</organism>
<dbReference type="Proteomes" id="UP000501558">
    <property type="component" value="Chromosome"/>
</dbReference>
<evidence type="ECO:0000313" key="2">
    <source>
        <dbReference type="Proteomes" id="UP000501558"/>
    </source>
</evidence>
<dbReference type="Pfam" id="PF06486">
    <property type="entry name" value="DUF1093"/>
    <property type="match status" value="1"/>
</dbReference>
<dbReference type="InterPro" id="IPR006542">
    <property type="entry name" value="DUF1093"/>
</dbReference>
<dbReference type="RefSeq" id="WP_096040367.1">
    <property type="nucleotide sequence ID" value="NZ_CP023392.1"/>
</dbReference>